<dbReference type="Gene3D" id="3.40.50.800">
    <property type="entry name" value="Anticodon-binding domain"/>
    <property type="match status" value="1"/>
</dbReference>
<dbReference type="Gene3D" id="3.30.930.10">
    <property type="entry name" value="Bira Bifunctional Protein, Domain 2"/>
    <property type="match status" value="1"/>
</dbReference>
<feature type="binding site" evidence="12">
    <location>
        <position position="112"/>
    </location>
    <ligand>
        <name>L-histidine</name>
        <dbReference type="ChEBI" id="CHEBI:57595"/>
    </ligand>
</feature>
<comment type="subunit">
    <text evidence="3 11">Homodimer.</text>
</comment>
<evidence type="ECO:0000256" key="10">
    <source>
        <dbReference type="ARBA" id="ARBA00047639"/>
    </source>
</evidence>
<dbReference type="GO" id="GO:0005524">
    <property type="term" value="F:ATP binding"/>
    <property type="evidence" value="ECO:0007669"/>
    <property type="project" value="UniProtKB-UniRule"/>
</dbReference>
<dbReference type="EMBL" id="DACSEO010000082">
    <property type="protein sequence ID" value="HAT1684042.1"/>
    <property type="molecule type" value="Genomic_DNA"/>
</dbReference>
<feature type="binding site" evidence="12">
    <location>
        <position position="126"/>
    </location>
    <ligand>
        <name>L-histidine</name>
        <dbReference type="ChEBI" id="CHEBI:57595"/>
    </ligand>
</feature>
<comment type="caution">
    <text evidence="14">The sequence shown here is derived from an EMBL/GenBank/DDBJ whole genome shotgun (WGS) entry which is preliminary data.</text>
</comment>
<evidence type="ECO:0000256" key="4">
    <source>
        <dbReference type="ARBA" id="ARBA00022490"/>
    </source>
</evidence>
<comment type="similarity">
    <text evidence="2 11">Belongs to the class-II aminoacyl-tRNA synthetase family.</text>
</comment>
<evidence type="ECO:0000256" key="3">
    <source>
        <dbReference type="ARBA" id="ARBA00011738"/>
    </source>
</evidence>
<dbReference type="PIRSF" id="PIRSF001549">
    <property type="entry name" value="His-tRNA_synth"/>
    <property type="match status" value="1"/>
</dbReference>
<feature type="binding site" evidence="12">
    <location>
        <position position="130"/>
    </location>
    <ligand>
        <name>L-histidine</name>
        <dbReference type="ChEBI" id="CHEBI:57595"/>
    </ligand>
</feature>
<evidence type="ECO:0000256" key="11">
    <source>
        <dbReference type="HAMAP-Rule" id="MF_00127"/>
    </source>
</evidence>
<feature type="binding site" evidence="12">
    <location>
        <position position="258"/>
    </location>
    <ligand>
        <name>L-histidine</name>
        <dbReference type="ChEBI" id="CHEBI:57595"/>
    </ligand>
</feature>
<evidence type="ECO:0000256" key="7">
    <source>
        <dbReference type="ARBA" id="ARBA00022840"/>
    </source>
</evidence>
<dbReference type="InterPro" id="IPR041715">
    <property type="entry name" value="HisRS-like_core"/>
</dbReference>
<dbReference type="NCBIfam" id="TIGR00442">
    <property type="entry name" value="hisS"/>
    <property type="match status" value="1"/>
</dbReference>
<gene>
    <name evidence="11 14" type="primary">hisS</name>
    <name evidence="14" type="ORF">I8Y21_004809</name>
</gene>
<evidence type="ECO:0000256" key="8">
    <source>
        <dbReference type="ARBA" id="ARBA00022917"/>
    </source>
</evidence>
<dbReference type="CDD" id="cd00773">
    <property type="entry name" value="HisRS-like_core"/>
    <property type="match status" value="1"/>
</dbReference>
<dbReference type="HAMAP" id="MF_00127">
    <property type="entry name" value="His_tRNA_synth"/>
    <property type="match status" value="1"/>
</dbReference>
<evidence type="ECO:0000313" key="14">
    <source>
        <dbReference type="EMBL" id="HAT1684042.1"/>
    </source>
</evidence>
<keyword evidence="5 11" id="KW-0436">Ligase</keyword>
<dbReference type="InterPro" id="IPR036621">
    <property type="entry name" value="Anticodon-bd_dom_sf"/>
</dbReference>
<evidence type="ECO:0000256" key="2">
    <source>
        <dbReference type="ARBA" id="ARBA00008226"/>
    </source>
</evidence>
<dbReference type="PROSITE" id="PS50862">
    <property type="entry name" value="AA_TRNA_LIGASE_II"/>
    <property type="match status" value="1"/>
</dbReference>
<reference evidence="14" key="2">
    <citation type="submission" date="2020-11" db="EMBL/GenBank/DDBJ databases">
        <authorList>
            <consortium name="NCBI Pathogen Detection Project"/>
        </authorList>
    </citation>
    <scope>NUCLEOTIDE SEQUENCE</scope>
    <source>
        <strain evidence="14">R404</strain>
    </source>
</reference>
<sequence length="420" mass="48209">MHKIQSVRGMKDILPDETPLWQYCEDIIRRVTRRYGYSEIRLPVLEPVTLFERAVGESTDIVSKEMYDFRDKSGDHITLRPEGTSGCVRALIEHNLCYRTCQRLWYSGPMFRYERPQKGRLRQFTQFGVETFGLAGPDIDAELILLVRDIFSALGVAEHITLQINSLGTAVERQNYRRDLVEYFMEHYSLLDDDSQKRLYANPLRILDSKNPEMQELISHAPELLDYLEEESNTHFQTFCHLLDTLGVSYEINPRLVRGLDYYTRTVFEWVAETAGTQGTLCGGGRYDGLVELFDKNSLPAAGFAIGMERLLLLLQNITPVPVGQSPDIVITSEGLLTEHLIISDRLRNEVPYLNVSTDCSGSKIKRQHENAINSGCQYILTVRNDHVLSLWKLKERENSLLTLDELIAFFKNKPLPVNQ</sequence>
<evidence type="ECO:0000256" key="6">
    <source>
        <dbReference type="ARBA" id="ARBA00022741"/>
    </source>
</evidence>
<evidence type="ECO:0000256" key="9">
    <source>
        <dbReference type="ARBA" id="ARBA00023146"/>
    </source>
</evidence>
<keyword evidence="9 11" id="KW-0030">Aminoacyl-tRNA synthetase</keyword>
<keyword evidence="8 11" id="KW-0648">Protein biosynthesis</keyword>
<dbReference type="SUPFAM" id="SSF55681">
    <property type="entry name" value="Class II aaRS and biotin synthetases"/>
    <property type="match status" value="1"/>
</dbReference>
<dbReference type="InterPro" id="IPR015807">
    <property type="entry name" value="His-tRNA-ligase"/>
</dbReference>
<dbReference type="InterPro" id="IPR006195">
    <property type="entry name" value="aa-tRNA-synth_II"/>
</dbReference>
<dbReference type="GO" id="GO:0005737">
    <property type="term" value="C:cytoplasm"/>
    <property type="evidence" value="ECO:0007669"/>
    <property type="project" value="UniProtKB-SubCell"/>
</dbReference>
<dbReference type="FunFam" id="3.30.930.10:FF:000005">
    <property type="entry name" value="Histidine--tRNA ligase"/>
    <property type="match status" value="1"/>
</dbReference>
<dbReference type="InterPro" id="IPR004516">
    <property type="entry name" value="HisRS/HisZ"/>
</dbReference>
<dbReference type="EC" id="6.1.1.21" evidence="11"/>
<dbReference type="AlphaFoldDB" id="A0AAN5LCU7"/>
<evidence type="ECO:0000256" key="1">
    <source>
        <dbReference type="ARBA" id="ARBA00004496"/>
    </source>
</evidence>
<evidence type="ECO:0000259" key="13">
    <source>
        <dbReference type="PROSITE" id="PS50862"/>
    </source>
</evidence>
<feature type="binding site" evidence="12">
    <location>
        <begin position="262"/>
        <end position="263"/>
    </location>
    <ligand>
        <name>L-histidine</name>
        <dbReference type="ChEBI" id="CHEBI:57595"/>
    </ligand>
</feature>
<dbReference type="PANTHER" id="PTHR43707">
    <property type="entry name" value="HISTIDYL-TRNA SYNTHETASE"/>
    <property type="match status" value="1"/>
</dbReference>
<dbReference type="SUPFAM" id="SSF52954">
    <property type="entry name" value="Class II aaRS ABD-related"/>
    <property type="match status" value="1"/>
</dbReference>
<organism evidence="14 15">
    <name type="scientific">Klebsiella oxytoca</name>
    <dbReference type="NCBI Taxonomy" id="571"/>
    <lineage>
        <taxon>Bacteria</taxon>
        <taxon>Pseudomonadati</taxon>
        <taxon>Pseudomonadota</taxon>
        <taxon>Gammaproteobacteria</taxon>
        <taxon>Enterobacterales</taxon>
        <taxon>Enterobacteriaceae</taxon>
        <taxon>Klebsiella/Raoultella group</taxon>
        <taxon>Klebsiella</taxon>
    </lineage>
</organism>
<keyword evidence="7 11" id="KW-0067">ATP-binding</keyword>
<keyword evidence="6 11" id="KW-0547">Nucleotide-binding</keyword>
<evidence type="ECO:0000256" key="5">
    <source>
        <dbReference type="ARBA" id="ARBA00022598"/>
    </source>
</evidence>
<dbReference type="PANTHER" id="PTHR43707:SF1">
    <property type="entry name" value="HISTIDINE--TRNA LIGASE, MITOCHONDRIAL-RELATED"/>
    <property type="match status" value="1"/>
</dbReference>
<evidence type="ECO:0000256" key="12">
    <source>
        <dbReference type="PIRSR" id="PIRSR001549-1"/>
    </source>
</evidence>
<evidence type="ECO:0000313" key="15">
    <source>
        <dbReference type="Proteomes" id="UP000856143"/>
    </source>
</evidence>
<comment type="catalytic activity">
    <reaction evidence="10 11">
        <text>tRNA(His) + L-histidine + ATP = L-histidyl-tRNA(His) + AMP + diphosphate + H(+)</text>
        <dbReference type="Rhea" id="RHEA:17313"/>
        <dbReference type="Rhea" id="RHEA-COMP:9665"/>
        <dbReference type="Rhea" id="RHEA-COMP:9689"/>
        <dbReference type="ChEBI" id="CHEBI:15378"/>
        <dbReference type="ChEBI" id="CHEBI:30616"/>
        <dbReference type="ChEBI" id="CHEBI:33019"/>
        <dbReference type="ChEBI" id="CHEBI:57595"/>
        <dbReference type="ChEBI" id="CHEBI:78442"/>
        <dbReference type="ChEBI" id="CHEBI:78527"/>
        <dbReference type="ChEBI" id="CHEBI:456215"/>
        <dbReference type="EC" id="6.1.1.21"/>
    </reaction>
</comment>
<dbReference type="GO" id="GO:0004821">
    <property type="term" value="F:histidine-tRNA ligase activity"/>
    <property type="evidence" value="ECO:0007669"/>
    <property type="project" value="UniProtKB-UniRule"/>
</dbReference>
<protein>
    <recommendedName>
        <fullName evidence="11">Histidine--tRNA ligase</fullName>
        <ecNumber evidence="11">6.1.1.21</ecNumber>
    </recommendedName>
    <alternativeName>
        <fullName evidence="11">Histidyl-tRNA synthetase</fullName>
        <shortName evidence="11">HisRS</shortName>
    </alternativeName>
</protein>
<reference evidence="14" key="1">
    <citation type="journal article" date="2018" name="Genome Biol.">
        <title>SKESA: strategic k-mer extension for scrupulous assemblies.</title>
        <authorList>
            <person name="Souvorov A."/>
            <person name="Agarwala R."/>
            <person name="Lipman D.J."/>
        </authorList>
    </citation>
    <scope>NUCLEOTIDE SEQUENCE</scope>
    <source>
        <strain evidence="14">R404</strain>
    </source>
</reference>
<accession>A0AAN5LCU7</accession>
<dbReference type="InterPro" id="IPR045864">
    <property type="entry name" value="aa-tRNA-synth_II/BPL/LPL"/>
</dbReference>
<name>A0AAN5LCU7_KLEOX</name>
<feature type="binding site" evidence="12">
    <location>
        <begin position="82"/>
        <end position="84"/>
    </location>
    <ligand>
        <name>L-histidine</name>
        <dbReference type="ChEBI" id="CHEBI:57595"/>
    </ligand>
</feature>
<dbReference type="Proteomes" id="UP000856143">
    <property type="component" value="Unassembled WGS sequence"/>
</dbReference>
<dbReference type="GO" id="GO:0006427">
    <property type="term" value="P:histidyl-tRNA aminoacylation"/>
    <property type="evidence" value="ECO:0007669"/>
    <property type="project" value="UniProtKB-UniRule"/>
</dbReference>
<keyword evidence="4 11" id="KW-0963">Cytoplasm</keyword>
<feature type="domain" description="Aminoacyl-transfer RNA synthetases class-II family profile" evidence="13">
    <location>
        <begin position="1"/>
        <end position="352"/>
    </location>
</feature>
<proteinExistence type="inferred from homology"/>
<comment type="subcellular location">
    <subcellularLocation>
        <location evidence="1 11">Cytoplasm</location>
    </subcellularLocation>
</comment>
<dbReference type="Pfam" id="PF13393">
    <property type="entry name" value="tRNA-synt_His"/>
    <property type="match status" value="1"/>
</dbReference>